<feature type="coiled-coil region" evidence="1">
    <location>
        <begin position="708"/>
        <end position="851"/>
    </location>
</feature>
<reference evidence="2" key="1">
    <citation type="submission" date="2021-01" db="EMBL/GenBank/DDBJ databases">
        <authorList>
            <consortium name="Genoscope - CEA"/>
            <person name="William W."/>
        </authorList>
    </citation>
    <scope>NUCLEOTIDE SEQUENCE</scope>
</reference>
<organism evidence="2 3">
    <name type="scientific">Paramecium sonneborni</name>
    <dbReference type="NCBI Taxonomy" id="65129"/>
    <lineage>
        <taxon>Eukaryota</taxon>
        <taxon>Sar</taxon>
        <taxon>Alveolata</taxon>
        <taxon>Ciliophora</taxon>
        <taxon>Intramacronucleata</taxon>
        <taxon>Oligohymenophorea</taxon>
        <taxon>Peniculida</taxon>
        <taxon>Parameciidae</taxon>
        <taxon>Paramecium</taxon>
    </lineage>
</organism>
<dbReference type="EMBL" id="CAJJDN010000005">
    <property type="protein sequence ID" value="CAD8051514.1"/>
    <property type="molecule type" value="Genomic_DNA"/>
</dbReference>
<dbReference type="AlphaFoldDB" id="A0A8S1KKP2"/>
<feature type="coiled-coil region" evidence="1">
    <location>
        <begin position="218"/>
        <end position="315"/>
    </location>
</feature>
<evidence type="ECO:0000256" key="1">
    <source>
        <dbReference type="SAM" id="Coils"/>
    </source>
</evidence>
<sequence>MSENQIDYLQRQVISLTKENHLLKEDILAFHHFLNNRVKELKTYLRDVPNRYLNMELCDITQALLFVKEDAEFYQMNMNTLQHEIKQLKNQSIELKELLLEQKDKFQQQINNVEITLAEQYSKALKELQDNLALSSQNSEIYRNSMNLLAQEKTTNELQIKSLQNEIQKIKKQHEIEKNELQMIICRGKQQLSELEKAFTIRIHKVQQSNFEEYQTKLKNQAKDINEKDQIRAELEKKILAYEKFNQELQLDYENILNQQTEQQELIKKQQAENLALSLLNNQLHDNSKQLEQIIQDLKQKNVQLNDEIGIIQQELFLKTKEIDLQNEIQNQVLLELSAIGTIQIGIMKQSSVKSQIFELIKLIKQESQVSQQDRKQLNDQVLKLQDNKLQLQEEQAQLIFQNEMFQQKNSSLQDQMISQQEFEIKYRKLINEIVYLAQTDKKIIKSIQKHISIDFHKEYTTLNQITENDQNRPLFLLITQEESSDIEQDQKQNKNYENKFYQMDRLNTQIDDIKSLKQFDIQEPEQNTQEQNQSFQWKNSLRMTLTPSLYNVKQDEQTQLNDDLRSDAQTQTDRKKYLSKFLLHDNLDQIVEEIKQGYLGYIDTLDIHTQTQILVENKSTQTAQKKRLSVNEEKEPKQQIIQIQQIKNIDSTLSKQIELQQTKIQSLNKIINDLEIQLKESLFLNDKYSEDFELKSRELQRLKEYSKNQLQDQMVEYENKLENQSIQLNNQISNLKQEFQTLQIISDQKIKKKDETIKFQEKEIENYNNVIKDLNLQLTVGNNKIFDITKQLNKQEEQFKINSEQLAQQINDLQIQFNNRPSRQDDLDLIKKLEKENEDLKEQIQSNFAKIEYANEIVKYLQIEVENYKKQYNLFSNHKPNNFPKRKILFDSTLEDEKSIVFDSKQDFLPTVTNRDQFNQTDKNKSQRKKSYRLSDFEIKQHTTKLFFKNSQKAKNNLNKTQLVQRPISPPISRNTKYLSTMQKKFNNPFENDCILHNAEILVENIKGNTPKTKQTQKSNDQFFLKGQLIQVELNSTTNSNKKFDLYQQKS</sequence>
<name>A0A8S1KKP2_9CILI</name>
<feature type="coiled-coil region" evidence="1">
    <location>
        <begin position="361"/>
        <end position="395"/>
    </location>
</feature>
<evidence type="ECO:0000313" key="2">
    <source>
        <dbReference type="EMBL" id="CAD8051514.1"/>
    </source>
</evidence>
<evidence type="ECO:0000313" key="3">
    <source>
        <dbReference type="Proteomes" id="UP000692954"/>
    </source>
</evidence>
<dbReference type="OrthoDB" id="305305at2759"/>
<protein>
    <submittedName>
        <fullName evidence="2">Uncharacterized protein</fullName>
    </submittedName>
</protein>
<comment type="caution">
    <text evidence="2">The sequence shown here is derived from an EMBL/GenBank/DDBJ whole genome shotgun (WGS) entry which is preliminary data.</text>
</comment>
<keyword evidence="3" id="KW-1185">Reference proteome</keyword>
<dbReference type="Proteomes" id="UP000692954">
    <property type="component" value="Unassembled WGS sequence"/>
</dbReference>
<proteinExistence type="predicted"/>
<gene>
    <name evidence="2" type="ORF">PSON_ATCC_30995.1.T0050613</name>
</gene>
<feature type="coiled-coil region" evidence="1">
    <location>
        <begin position="71"/>
        <end position="180"/>
    </location>
</feature>
<accession>A0A8S1KKP2</accession>
<keyword evidence="1" id="KW-0175">Coiled coil</keyword>